<name>A0A5J4SM60_9ZZZZ</name>
<protein>
    <submittedName>
        <fullName evidence="3">Uncharacterized protein</fullName>
    </submittedName>
</protein>
<dbReference type="AlphaFoldDB" id="A0A5J4SM60"/>
<evidence type="ECO:0000313" key="3">
    <source>
        <dbReference type="EMBL" id="KAA6346433.1"/>
    </source>
</evidence>
<accession>A0A5J4SM60</accession>
<feature type="coiled-coil region" evidence="1">
    <location>
        <begin position="23"/>
        <end position="91"/>
    </location>
</feature>
<feature type="compositionally biased region" description="Polar residues" evidence="2">
    <location>
        <begin position="113"/>
        <end position="122"/>
    </location>
</feature>
<reference evidence="3" key="1">
    <citation type="submission" date="2019-03" db="EMBL/GenBank/DDBJ databases">
        <title>Single cell metagenomics reveals metabolic interactions within the superorganism composed of flagellate Streblomastix strix and complex community of Bacteroidetes bacteria on its surface.</title>
        <authorList>
            <person name="Treitli S.C."/>
            <person name="Kolisko M."/>
            <person name="Husnik F."/>
            <person name="Keeling P."/>
            <person name="Hampl V."/>
        </authorList>
    </citation>
    <scope>NUCLEOTIDE SEQUENCE</scope>
    <source>
        <strain evidence="3">STM</strain>
    </source>
</reference>
<sequence length="122" mass="13700">MTEAVITALLTSLGAGITALFMRKKHNAEVDQLKTQIKISETDVRTHELENVDKGMGILMKQVVEPLKKELDEVRNELNEVRKELIRLRKAISKINNCPHSAACPVRDELQRSQDSSPEPVA</sequence>
<gene>
    <name evidence="3" type="ORF">EZS27_006083</name>
</gene>
<organism evidence="3">
    <name type="scientific">termite gut metagenome</name>
    <dbReference type="NCBI Taxonomy" id="433724"/>
    <lineage>
        <taxon>unclassified sequences</taxon>
        <taxon>metagenomes</taxon>
        <taxon>organismal metagenomes</taxon>
    </lineage>
</organism>
<feature type="region of interest" description="Disordered" evidence="2">
    <location>
        <begin position="101"/>
        <end position="122"/>
    </location>
</feature>
<keyword evidence="1" id="KW-0175">Coiled coil</keyword>
<evidence type="ECO:0000256" key="2">
    <source>
        <dbReference type="SAM" id="MobiDB-lite"/>
    </source>
</evidence>
<dbReference type="EMBL" id="SNRY01000131">
    <property type="protein sequence ID" value="KAA6346433.1"/>
    <property type="molecule type" value="Genomic_DNA"/>
</dbReference>
<evidence type="ECO:0000256" key="1">
    <source>
        <dbReference type="SAM" id="Coils"/>
    </source>
</evidence>
<comment type="caution">
    <text evidence="3">The sequence shown here is derived from an EMBL/GenBank/DDBJ whole genome shotgun (WGS) entry which is preliminary data.</text>
</comment>
<proteinExistence type="predicted"/>